<keyword evidence="1" id="KW-0560">Oxidoreductase</keyword>
<protein>
    <recommendedName>
        <fullName evidence="2">Luciferase-like domain-containing protein</fullName>
    </recommendedName>
</protein>
<proteinExistence type="predicted"/>
<dbReference type="InterPro" id="IPR011251">
    <property type="entry name" value="Luciferase-like_dom"/>
</dbReference>
<gene>
    <name evidence="3" type="ORF">METZ01_LOCUS62103</name>
</gene>
<evidence type="ECO:0000256" key="1">
    <source>
        <dbReference type="ARBA" id="ARBA00023002"/>
    </source>
</evidence>
<feature type="domain" description="Luciferase-like" evidence="2">
    <location>
        <begin position="84"/>
        <end position="308"/>
    </location>
</feature>
<sequence>VLADNTAIISFKTARYAKNGSELAGRHTTLVARKTGGAWKTVILIHHLPTPGYGQEPPAEAVRDEVAYRSNKGRNMDYGIGIPSYIDAWREVKAAEEAGFTHAWFYDSQLIYSDVYATMALAAQNTNRIKLGTLVAIPSNRIAPVTASAIATINKLAPGRVVLAMGTGYTGRNTMGLPQMSVKRLREYTQQVQGLLRGEDVLFTEGGKERWIRLVHADHADFINIEDPIEVYLAANGPRALQVVGEFSDGWVTTLRGRSDLSGDYATISGAAAKAGRSTAKPYTVALAFGCVLREGESLTSERVMARVGPSLLPGVHAQWEASYGPGANLGMQSESESGDAYEAYIQEYASTHGTPSDRLYLDVHRGHMVFLKPGEEQFVRQDVIARSLTGTGPEIIDKLEIMEAGGIDNVAISVPDIPGARDLIEDFGREVIAKRG</sequence>
<feature type="non-terminal residue" evidence="3">
    <location>
        <position position="1"/>
    </location>
</feature>
<dbReference type="GO" id="GO:0016705">
    <property type="term" value="F:oxidoreductase activity, acting on paired donors, with incorporation or reduction of molecular oxygen"/>
    <property type="evidence" value="ECO:0007669"/>
    <property type="project" value="InterPro"/>
</dbReference>
<dbReference type="Pfam" id="PF00296">
    <property type="entry name" value="Bac_luciferase"/>
    <property type="match status" value="1"/>
</dbReference>
<evidence type="ECO:0000259" key="2">
    <source>
        <dbReference type="Pfam" id="PF00296"/>
    </source>
</evidence>
<evidence type="ECO:0000313" key="3">
    <source>
        <dbReference type="EMBL" id="SVA09249.1"/>
    </source>
</evidence>
<dbReference type="PANTHER" id="PTHR43244:SF1">
    <property type="entry name" value="5,10-METHYLENETETRAHYDROMETHANOPTERIN REDUCTASE"/>
    <property type="match status" value="1"/>
</dbReference>
<accession>A0A381T0I4</accession>
<name>A0A381T0I4_9ZZZZ</name>
<dbReference type="InterPro" id="IPR050564">
    <property type="entry name" value="F420-G6PD/mer"/>
</dbReference>
<dbReference type="EMBL" id="UINC01003788">
    <property type="protein sequence ID" value="SVA09249.1"/>
    <property type="molecule type" value="Genomic_DNA"/>
</dbReference>
<reference evidence="3" key="1">
    <citation type="submission" date="2018-05" db="EMBL/GenBank/DDBJ databases">
        <authorList>
            <person name="Lanie J.A."/>
            <person name="Ng W.-L."/>
            <person name="Kazmierczak K.M."/>
            <person name="Andrzejewski T.M."/>
            <person name="Davidsen T.M."/>
            <person name="Wayne K.J."/>
            <person name="Tettelin H."/>
            <person name="Glass J.I."/>
            <person name="Rusch D."/>
            <person name="Podicherti R."/>
            <person name="Tsui H.-C.T."/>
            <person name="Winkler M.E."/>
        </authorList>
    </citation>
    <scope>NUCLEOTIDE SEQUENCE</scope>
</reference>
<dbReference type="Gene3D" id="3.20.20.30">
    <property type="entry name" value="Luciferase-like domain"/>
    <property type="match status" value="1"/>
</dbReference>
<dbReference type="InterPro" id="IPR036661">
    <property type="entry name" value="Luciferase-like_sf"/>
</dbReference>
<dbReference type="SUPFAM" id="SSF51679">
    <property type="entry name" value="Bacterial luciferase-like"/>
    <property type="match status" value="1"/>
</dbReference>
<organism evidence="3">
    <name type="scientific">marine metagenome</name>
    <dbReference type="NCBI Taxonomy" id="408172"/>
    <lineage>
        <taxon>unclassified sequences</taxon>
        <taxon>metagenomes</taxon>
        <taxon>ecological metagenomes</taxon>
    </lineage>
</organism>
<dbReference type="AlphaFoldDB" id="A0A381T0I4"/>
<dbReference type="PANTHER" id="PTHR43244">
    <property type="match status" value="1"/>
</dbReference>